<protein>
    <submittedName>
        <fullName evidence="1">Uncharacterized protein</fullName>
    </submittedName>
</protein>
<dbReference type="EMBL" id="CADCTR010002996">
    <property type="protein sequence ID" value="CAA9377520.1"/>
    <property type="molecule type" value="Genomic_DNA"/>
</dbReference>
<evidence type="ECO:0000313" key="1">
    <source>
        <dbReference type="EMBL" id="CAA9377520.1"/>
    </source>
</evidence>
<gene>
    <name evidence="1" type="ORF">AVDCRST_MAG93-8932</name>
</gene>
<feature type="non-terminal residue" evidence="1">
    <location>
        <position position="1"/>
    </location>
</feature>
<accession>A0A6J4N4C9</accession>
<sequence>WEQHLNDAQRCRLALYRLVAAEDEALEATFFVEYSANREGGDFLDALDEAGDDPVARAEAFYQLCIDSYPFWLSEECNADEDPA</sequence>
<dbReference type="AlphaFoldDB" id="A0A6J4N4C9"/>
<proteinExistence type="predicted"/>
<name>A0A6J4N4C9_9CHLR</name>
<organism evidence="1">
    <name type="scientific">uncultured Chloroflexia bacterium</name>
    <dbReference type="NCBI Taxonomy" id="1672391"/>
    <lineage>
        <taxon>Bacteria</taxon>
        <taxon>Bacillati</taxon>
        <taxon>Chloroflexota</taxon>
        <taxon>Chloroflexia</taxon>
        <taxon>environmental samples</taxon>
    </lineage>
</organism>
<reference evidence="1" key="1">
    <citation type="submission" date="2020-02" db="EMBL/GenBank/DDBJ databases">
        <authorList>
            <person name="Meier V. D."/>
        </authorList>
    </citation>
    <scope>NUCLEOTIDE SEQUENCE</scope>
    <source>
        <strain evidence="1">AVDCRST_MAG93</strain>
    </source>
</reference>